<evidence type="ECO:0000256" key="4">
    <source>
        <dbReference type="ARBA" id="ARBA00022658"/>
    </source>
</evidence>
<dbReference type="InterPro" id="IPR035899">
    <property type="entry name" value="DBL_dom_sf"/>
</dbReference>
<keyword evidence="3" id="KW-0597">Phosphoprotein</keyword>
<dbReference type="GO" id="GO:0007010">
    <property type="term" value="P:cytoskeleton organization"/>
    <property type="evidence" value="ECO:0007669"/>
    <property type="project" value="TreeGrafter"/>
</dbReference>
<organism evidence="14 15">
    <name type="scientific">Bubo bubo</name>
    <name type="common">Eurasian eagle-owl</name>
    <name type="synonym">Strix bubo</name>
    <dbReference type="NCBI Taxonomy" id="30461"/>
    <lineage>
        <taxon>Eukaryota</taxon>
        <taxon>Metazoa</taxon>
        <taxon>Chordata</taxon>
        <taxon>Craniata</taxon>
        <taxon>Vertebrata</taxon>
        <taxon>Euteleostomi</taxon>
        <taxon>Archelosauria</taxon>
        <taxon>Archosauria</taxon>
        <taxon>Dinosauria</taxon>
        <taxon>Saurischia</taxon>
        <taxon>Theropoda</taxon>
        <taxon>Coelurosauria</taxon>
        <taxon>Aves</taxon>
        <taxon>Neognathae</taxon>
        <taxon>Neoaves</taxon>
        <taxon>Telluraves</taxon>
        <taxon>Strigiformes</taxon>
        <taxon>Strigidae</taxon>
        <taxon>Bubo</taxon>
    </lineage>
</organism>
<evidence type="ECO:0000259" key="12">
    <source>
        <dbReference type="PROSITE" id="PS50010"/>
    </source>
</evidence>
<dbReference type="Gene3D" id="2.30.29.30">
    <property type="entry name" value="Pleckstrin-homology domain (PH domain)/Phosphotyrosine-binding domain (PTB)"/>
    <property type="match status" value="2"/>
</dbReference>
<evidence type="ECO:0000256" key="9">
    <source>
        <dbReference type="ARBA" id="ARBA00023212"/>
    </source>
</evidence>
<evidence type="ECO:0000256" key="8">
    <source>
        <dbReference type="ARBA" id="ARBA00022833"/>
    </source>
</evidence>
<dbReference type="InterPro" id="IPR035941">
    <property type="entry name" value="FGD1-4_PH2"/>
</dbReference>
<protein>
    <submittedName>
        <fullName evidence="14">FYVE, RhoGEF and PH domain containing 2</fullName>
    </submittedName>
</protein>
<dbReference type="InterPro" id="IPR055251">
    <property type="entry name" value="SOS1_NGEF_PH"/>
</dbReference>
<keyword evidence="7 10" id="KW-0863">Zinc-finger</keyword>
<dbReference type="GO" id="GO:0005737">
    <property type="term" value="C:cytoplasm"/>
    <property type="evidence" value="ECO:0007669"/>
    <property type="project" value="TreeGrafter"/>
</dbReference>
<dbReference type="Pfam" id="PF00621">
    <property type="entry name" value="RhoGEF"/>
    <property type="match status" value="1"/>
</dbReference>
<dbReference type="GO" id="GO:0008270">
    <property type="term" value="F:zinc ion binding"/>
    <property type="evidence" value="ECO:0007669"/>
    <property type="project" value="UniProtKB-KW"/>
</dbReference>
<evidence type="ECO:0000256" key="1">
    <source>
        <dbReference type="ARBA" id="ARBA00004245"/>
    </source>
</evidence>
<evidence type="ECO:0000313" key="15">
    <source>
        <dbReference type="Proteomes" id="UP000694567"/>
    </source>
</evidence>
<evidence type="ECO:0000256" key="6">
    <source>
        <dbReference type="ARBA" id="ARBA00022737"/>
    </source>
</evidence>
<dbReference type="GO" id="GO:0046847">
    <property type="term" value="P:filopodium assembly"/>
    <property type="evidence" value="ECO:0007669"/>
    <property type="project" value="TreeGrafter"/>
</dbReference>
<dbReference type="InterPro" id="IPR013083">
    <property type="entry name" value="Znf_RING/FYVE/PHD"/>
</dbReference>
<dbReference type="PROSITE" id="PS50010">
    <property type="entry name" value="DH_2"/>
    <property type="match status" value="1"/>
</dbReference>
<dbReference type="AlphaFoldDB" id="A0A8C0FJ05"/>
<dbReference type="CDD" id="cd15741">
    <property type="entry name" value="FYVE_FGD1_2_4"/>
    <property type="match status" value="1"/>
</dbReference>
<dbReference type="PROSITE" id="PS50003">
    <property type="entry name" value="PH_DOMAIN"/>
    <property type="match status" value="1"/>
</dbReference>
<feature type="domain" description="FYVE-type" evidence="13">
    <location>
        <begin position="326"/>
        <end position="386"/>
    </location>
</feature>
<evidence type="ECO:0000256" key="7">
    <source>
        <dbReference type="ARBA" id="ARBA00022771"/>
    </source>
</evidence>
<keyword evidence="4" id="KW-0344">Guanine-nucleotide releasing factor</keyword>
<keyword evidence="5" id="KW-0479">Metal-binding</keyword>
<name>A0A8C0FJ05_BUBBB</name>
<reference evidence="14" key="1">
    <citation type="submission" date="2025-08" db="UniProtKB">
        <authorList>
            <consortium name="Ensembl"/>
        </authorList>
    </citation>
    <scope>IDENTIFICATION</scope>
</reference>
<dbReference type="PANTHER" id="PTHR12673:SF82">
    <property type="entry name" value="FYVE, RHOGEF AND PH DOMAIN-CONTAINING PROTEIN 2"/>
    <property type="match status" value="1"/>
</dbReference>
<keyword evidence="2" id="KW-0963">Cytoplasm</keyword>
<dbReference type="FunFam" id="3.30.40.10:FF:000061">
    <property type="entry name" value="FYVE, RhoGEF and PH domain containing 1"/>
    <property type="match status" value="1"/>
</dbReference>
<dbReference type="SMART" id="SM00233">
    <property type="entry name" value="PH"/>
    <property type="match status" value="2"/>
</dbReference>
<dbReference type="PANTHER" id="PTHR12673">
    <property type="entry name" value="FACIOGENITAL DYSPLASIA PROTEIN"/>
    <property type="match status" value="1"/>
</dbReference>
<evidence type="ECO:0000256" key="2">
    <source>
        <dbReference type="ARBA" id="ARBA00022490"/>
    </source>
</evidence>
<dbReference type="SMART" id="SM00325">
    <property type="entry name" value="RhoGEF"/>
    <property type="match status" value="1"/>
</dbReference>
<dbReference type="CDD" id="cd13236">
    <property type="entry name" value="PH2_FGD1-4"/>
    <property type="match status" value="1"/>
</dbReference>
<evidence type="ECO:0000256" key="5">
    <source>
        <dbReference type="ARBA" id="ARBA00022723"/>
    </source>
</evidence>
<dbReference type="InterPro" id="IPR000306">
    <property type="entry name" value="Znf_FYVE"/>
</dbReference>
<proteinExistence type="predicted"/>
<dbReference type="Ensembl" id="ENSBOBT00000019755.1">
    <property type="protein sequence ID" value="ENSBOBP00000019317.1"/>
    <property type="gene ID" value="ENSBOBG00000011756.1"/>
</dbReference>
<dbReference type="SMART" id="SM00064">
    <property type="entry name" value="FYVE"/>
    <property type="match status" value="1"/>
</dbReference>
<comment type="subcellular location">
    <subcellularLocation>
        <location evidence="1">Cytoplasm</location>
        <location evidence="1">Cytoskeleton</location>
    </subcellularLocation>
</comment>
<evidence type="ECO:0000259" key="11">
    <source>
        <dbReference type="PROSITE" id="PS50003"/>
    </source>
</evidence>
<dbReference type="Gene3D" id="1.20.900.10">
    <property type="entry name" value="Dbl homology (DH) domain"/>
    <property type="match status" value="1"/>
</dbReference>
<dbReference type="GO" id="GO:0005856">
    <property type="term" value="C:cytoskeleton"/>
    <property type="evidence" value="ECO:0007669"/>
    <property type="project" value="UniProtKB-SubCell"/>
</dbReference>
<evidence type="ECO:0000313" key="14">
    <source>
        <dbReference type="Ensembl" id="ENSBOBP00000019317.1"/>
    </source>
</evidence>
<dbReference type="Proteomes" id="UP000694567">
    <property type="component" value="Unplaced"/>
</dbReference>
<evidence type="ECO:0000256" key="10">
    <source>
        <dbReference type="PROSITE-ProRule" id="PRU00091"/>
    </source>
</evidence>
<dbReference type="SUPFAM" id="SSF50729">
    <property type="entry name" value="PH domain-like"/>
    <property type="match status" value="2"/>
</dbReference>
<dbReference type="Gene3D" id="3.30.40.10">
    <property type="entry name" value="Zinc/RING finger domain, C3HC4 (zinc finger)"/>
    <property type="match status" value="1"/>
</dbReference>
<dbReference type="Pfam" id="PF22697">
    <property type="entry name" value="SOS1_NGEF_PH"/>
    <property type="match status" value="1"/>
</dbReference>
<keyword evidence="15" id="KW-1185">Reference proteome</keyword>
<dbReference type="InterPro" id="IPR017455">
    <property type="entry name" value="Znf_FYVE-rel"/>
</dbReference>
<dbReference type="CDD" id="cd00160">
    <property type="entry name" value="RhoGEF"/>
    <property type="match status" value="1"/>
</dbReference>
<reference evidence="14" key="2">
    <citation type="submission" date="2025-09" db="UniProtKB">
        <authorList>
            <consortium name="Ensembl"/>
        </authorList>
    </citation>
    <scope>IDENTIFICATION</scope>
</reference>
<keyword evidence="8" id="KW-0862">Zinc</keyword>
<dbReference type="Pfam" id="PF01363">
    <property type="entry name" value="FYVE"/>
    <property type="match status" value="1"/>
</dbReference>
<dbReference type="InterPro" id="IPR000219">
    <property type="entry name" value="DH_dom"/>
</dbReference>
<feature type="domain" description="PH" evidence="11">
    <location>
        <begin position="216"/>
        <end position="509"/>
    </location>
</feature>
<evidence type="ECO:0000259" key="13">
    <source>
        <dbReference type="PROSITE" id="PS50178"/>
    </source>
</evidence>
<sequence>MQEPEEKKIALELLETEQAYVNRLHLLDQVFYTELMKEAKNGKTVPEEVVKMIFSNISSIYQFHAKFFLPELQKRMEDWSCNPRIGDVIQKLAPFLKMYGEYVKNFDKAVELITVWSEKSPPFQELIADIQKRKVCANLTLQHHMLEPVQRIPRYELLLKDYVRKLPPESPDQDNAESKAPHSKRSLCLPQERLQKLWVVYQRLGLEDDIVDPSNELIKEGPIQKISTRNKSTSEKYLFLFNNMLLYCVPKVIQVGAEFQVHLRIDVDSMKVQELNDTQFPHTFLVSGKQRTLELQARSELASPSNTVSHPQTEELGRRAPQWVRDNLVTMCMRCKEPFNAIVRRRHHCRACGYVVCARCSDYRAELQYDRNRLNRVCQECYVFLTGHVVLEDREGKHKGILEKGAAEVSGKSLLCSSLQLLDKNGKGGTRGWFVIPQDDPLVLYIYAAPQDVRAHTSIPLLGYQVKDLPQGDSRHLFQLAQSRQLYTFVADTEELKRRWMRVMARSAAGITRPEEGEDADSCEEAD</sequence>
<keyword evidence="9" id="KW-0206">Cytoskeleton</keyword>
<dbReference type="InterPro" id="IPR011993">
    <property type="entry name" value="PH-like_dom_sf"/>
</dbReference>
<feature type="domain" description="DH" evidence="12">
    <location>
        <begin position="5"/>
        <end position="177"/>
    </location>
</feature>
<dbReference type="InterPro" id="IPR001849">
    <property type="entry name" value="PH_domain"/>
</dbReference>
<dbReference type="Pfam" id="PF00169">
    <property type="entry name" value="PH"/>
    <property type="match status" value="1"/>
</dbReference>
<evidence type="ECO:0000256" key="3">
    <source>
        <dbReference type="ARBA" id="ARBA00022553"/>
    </source>
</evidence>
<dbReference type="SUPFAM" id="SSF48065">
    <property type="entry name" value="DBL homology domain (DH-domain)"/>
    <property type="match status" value="1"/>
</dbReference>
<dbReference type="InterPro" id="IPR051092">
    <property type="entry name" value="FYVE_RhoGEF_PH"/>
</dbReference>
<accession>A0A8C0FJ05</accession>
<dbReference type="SUPFAM" id="SSF57903">
    <property type="entry name" value="FYVE/PHD zinc finger"/>
    <property type="match status" value="1"/>
</dbReference>
<keyword evidence="6" id="KW-0677">Repeat</keyword>
<dbReference type="GO" id="GO:0005085">
    <property type="term" value="F:guanyl-nucleotide exchange factor activity"/>
    <property type="evidence" value="ECO:0007669"/>
    <property type="project" value="UniProtKB-KW"/>
</dbReference>
<dbReference type="InterPro" id="IPR011011">
    <property type="entry name" value="Znf_FYVE_PHD"/>
</dbReference>
<dbReference type="PROSITE" id="PS50178">
    <property type="entry name" value="ZF_FYVE"/>
    <property type="match status" value="1"/>
</dbReference>